<dbReference type="InterPro" id="IPR000843">
    <property type="entry name" value="HTH_LacI"/>
</dbReference>
<feature type="domain" description="HTH lacI-type" evidence="4">
    <location>
        <begin position="4"/>
        <end position="58"/>
    </location>
</feature>
<sequence>MEEITIRDIARICGVGVSTVSRAINNHPDINPETKEMIMRVIKENNYVPNNSARNLKRQDAKAIAVLVKGINNSFFSQMIKVLEEEIKEKSYAMVLQHVDYDEDEVEVALKLVKEKRLRGIIFLGGYLVHSEEKLAQLHVPFILSTTGMLPKGFSRNTYSSVTVDDTKESYKMVDYLCKNGHKDIAIVCARKTDASIGKLRLEGYKKALKDNGIEVREELILPMRSDLEDYSLENGYMVTKEFLEKQIPCTAIFAISDMLAIGAGKALSDAGYRVPEDISLTGFDGVEIGKYVIPSLTTLKQPVDSMARETARILFDIIGKKAKHQHCVFDGELVIRDSTISRT</sequence>
<dbReference type="PANTHER" id="PTHR30146:SF109">
    <property type="entry name" value="HTH-TYPE TRANSCRIPTIONAL REGULATOR GALS"/>
    <property type="match status" value="1"/>
</dbReference>
<evidence type="ECO:0000259" key="4">
    <source>
        <dbReference type="PROSITE" id="PS50932"/>
    </source>
</evidence>
<gene>
    <name evidence="5" type="ORF">FYJ59_07785</name>
</gene>
<dbReference type="Pfam" id="PF13377">
    <property type="entry name" value="Peripla_BP_3"/>
    <property type="match status" value="1"/>
</dbReference>
<dbReference type="GO" id="GO:0003700">
    <property type="term" value="F:DNA-binding transcription factor activity"/>
    <property type="evidence" value="ECO:0007669"/>
    <property type="project" value="TreeGrafter"/>
</dbReference>
<accession>A0A6L5YJ18</accession>
<keyword evidence="3" id="KW-0804">Transcription</keyword>
<dbReference type="SMART" id="SM00354">
    <property type="entry name" value="HTH_LACI"/>
    <property type="match status" value="1"/>
</dbReference>
<evidence type="ECO:0000313" key="5">
    <source>
        <dbReference type="EMBL" id="MST58139.1"/>
    </source>
</evidence>
<reference evidence="5 6" key="1">
    <citation type="submission" date="2019-08" db="EMBL/GenBank/DDBJ databases">
        <title>In-depth cultivation of the pig gut microbiome towards novel bacterial diversity and tailored functional studies.</title>
        <authorList>
            <person name="Wylensek D."/>
            <person name="Hitch T.C.A."/>
            <person name="Clavel T."/>
        </authorList>
    </citation>
    <scope>NUCLEOTIDE SEQUENCE [LARGE SCALE GENOMIC DNA]</scope>
    <source>
        <strain evidence="5 6">WCA3-601-WT-6H</strain>
    </source>
</reference>
<comment type="caution">
    <text evidence="5">The sequence shown here is derived from an EMBL/GenBank/DDBJ whole genome shotgun (WGS) entry which is preliminary data.</text>
</comment>
<dbReference type="PROSITE" id="PS50932">
    <property type="entry name" value="HTH_LACI_2"/>
    <property type="match status" value="1"/>
</dbReference>
<organism evidence="5 6">
    <name type="scientific">Waltera intestinalis</name>
    <dbReference type="NCBI Taxonomy" id="2606635"/>
    <lineage>
        <taxon>Bacteria</taxon>
        <taxon>Bacillati</taxon>
        <taxon>Bacillota</taxon>
        <taxon>Clostridia</taxon>
        <taxon>Lachnospirales</taxon>
        <taxon>Lachnospiraceae</taxon>
        <taxon>Waltera</taxon>
    </lineage>
</organism>
<proteinExistence type="predicted"/>
<evidence type="ECO:0000256" key="3">
    <source>
        <dbReference type="ARBA" id="ARBA00023163"/>
    </source>
</evidence>
<keyword evidence="6" id="KW-1185">Reference proteome</keyword>
<dbReference type="InterPro" id="IPR010982">
    <property type="entry name" value="Lambda_DNA-bd_dom_sf"/>
</dbReference>
<dbReference type="Gene3D" id="1.10.260.40">
    <property type="entry name" value="lambda repressor-like DNA-binding domains"/>
    <property type="match status" value="1"/>
</dbReference>
<name>A0A6L5YJ18_9FIRM</name>
<dbReference type="InterPro" id="IPR046335">
    <property type="entry name" value="LacI/GalR-like_sensor"/>
</dbReference>
<dbReference type="GO" id="GO:0000976">
    <property type="term" value="F:transcription cis-regulatory region binding"/>
    <property type="evidence" value="ECO:0007669"/>
    <property type="project" value="TreeGrafter"/>
</dbReference>
<evidence type="ECO:0000256" key="1">
    <source>
        <dbReference type="ARBA" id="ARBA00023015"/>
    </source>
</evidence>
<evidence type="ECO:0000313" key="6">
    <source>
        <dbReference type="Proteomes" id="UP000476055"/>
    </source>
</evidence>
<dbReference type="CDD" id="cd06267">
    <property type="entry name" value="PBP1_LacI_sugar_binding-like"/>
    <property type="match status" value="1"/>
</dbReference>
<dbReference type="Pfam" id="PF00356">
    <property type="entry name" value="LacI"/>
    <property type="match status" value="1"/>
</dbReference>
<dbReference type="RefSeq" id="WP_154496273.1">
    <property type="nucleotide sequence ID" value="NZ_VUMU01000007.1"/>
</dbReference>
<keyword evidence="1" id="KW-0805">Transcription regulation</keyword>
<evidence type="ECO:0000256" key="2">
    <source>
        <dbReference type="ARBA" id="ARBA00023125"/>
    </source>
</evidence>
<protein>
    <submittedName>
        <fullName evidence="5">LacI family transcriptional regulator</fullName>
    </submittedName>
</protein>
<dbReference type="AlphaFoldDB" id="A0A6L5YJ18"/>
<dbReference type="CDD" id="cd01392">
    <property type="entry name" value="HTH_LacI"/>
    <property type="match status" value="1"/>
</dbReference>
<dbReference type="EMBL" id="VUMU01000007">
    <property type="protein sequence ID" value="MST58139.1"/>
    <property type="molecule type" value="Genomic_DNA"/>
</dbReference>
<dbReference type="SUPFAM" id="SSF53822">
    <property type="entry name" value="Periplasmic binding protein-like I"/>
    <property type="match status" value="1"/>
</dbReference>
<dbReference type="PANTHER" id="PTHR30146">
    <property type="entry name" value="LACI-RELATED TRANSCRIPTIONAL REPRESSOR"/>
    <property type="match status" value="1"/>
</dbReference>
<dbReference type="Proteomes" id="UP000476055">
    <property type="component" value="Unassembled WGS sequence"/>
</dbReference>
<dbReference type="InterPro" id="IPR028082">
    <property type="entry name" value="Peripla_BP_I"/>
</dbReference>
<keyword evidence="2" id="KW-0238">DNA-binding</keyword>
<dbReference type="Gene3D" id="3.40.50.2300">
    <property type="match status" value="2"/>
</dbReference>
<dbReference type="SUPFAM" id="SSF47413">
    <property type="entry name" value="lambda repressor-like DNA-binding domains"/>
    <property type="match status" value="1"/>
</dbReference>